<dbReference type="SFLD" id="SFLDS00029">
    <property type="entry name" value="Radical_SAM"/>
    <property type="match status" value="1"/>
</dbReference>
<evidence type="ECO:0000256" key="1">
    <source>
        <dbReference type="ARBA" id="ARBA00001966"/>
    </source>
</evidence>
<evidence type="ECO:0000256" key="4">
    <source>
        <dbReference type="ARBA" id="ARBA00023004"/>
    </source>
</evidence>
<dbReference type="SFLD" id="SFLDG01065">
    <property type="entry name" value="anaerobic_coproporphyrinogen-I"/>
    <property type="match status" value="1"/>
</dbReference>
<evidence type="ECO:0000313" key="8">
    <source>
        <dbReference type="Proteomes" id="UP001209854"/>
    </source>
</evidence>
<dbReference type="PROSITE" id="PS51918">
    <property type="entry name" value="RADICAL_SAM"/>
    <property type="match status" value="1"/>
</dbReference>
<dbReference type="NCBIfam" id="TIGR04107">
    <property type="entry name" value="rSAM_HutW"/>
    <property type="match status" value="1"/>
</dbReference>
<keyword evidence="7" id="KW-0489">Methyltransferase</keyword>
<dbReference type="SFLD" id="SFLDG01082">
    <property type="entry name" value="B12-binding_domain_containing"/>
    <property type="match status" value="1"/>
</dbReference>
<dbReference type="PANTHER" id="PTHR13932:SF9">
    <property type="entry name" value="COPROPORPHYRINOGEN III OXIDASE"/>
    <property type="match status" value="1"/>
</dbReference>
<dbReference type="SMART" id="SM00729">
    <property type="entry name" value="Elp3"/>
    <property type="match status" value="1"/>
</dbReference>
<evidence type="ECO:0000259" key="6">
    <source>
        <dbReference type="PROSITE" id="PS51918"/>
    </source>
</evidence>
<organism evidence="7 8">
    <name type="scientific">Endozoicomonas gorgoniicola</name>
    <dbReference type="NCBI Taxonomy" id="1234144"/>
    <lineage>
        <taxon>Bacteria</taxon>
        <taxon>Pseudomonadati</taxon>
        <taxon>Pseudomonadota</taxon>
        <taxon>Gammaproteobacteria</taxon>
        <taxon>Oceanospirillales</taxon>
        <taxon>Endozoicomonadaceae</taxon>
        <taxon>Endozoicomonas</taxon>
    </lineage>
</organism>
<sequence>MTKPVVLTEAMTGRSVPDPLRHAFDLKTSAHSRGAGTPLPPMMWQESWNQLMSRPFGEGKRAAYFHIPFCRTKCSYCGFFQNTTKEAMVEKYVDYLVREIEMTAQLPNVQSAPIQAVYFGGGTPTDLSAEQIRRLGKVIRDNLPLSNDCEMTFESRFNGLTDEKIDACVEAGFNRFSLGVQTFNSEIRRKMSRIDTEEVLNERLQKLMSTGQIAVVIDLIFGLPYQTMDDWLKDLDKLVESGIDGADLYQLILMGNTRMAASIEKGSMPEPANTVEKADMFKAGIEHLNKHHYRRLSVSHWGRTSRERNIYNHLSKSGCDVIPFGSGAGGNIAGHSMMLHRKLDDYFAAIDNGDKPVMGVVAPSSLYKAFGAAGAAFDFGYLNLKEMDKSGFDFSTRCEPLFEEWVSNGLAERSGHYVNLTLAGQFWAVNLNQGLQAYMLELTEEFAESGGYMGGHHQSGDEKTSSELEKLMAKMPKSMLDKMPEGHSLGKEGFTGKEDIPSGCPVHKLINWIRK</sequence>
<keyword evidence="2" id="KW-0949">S-adenosyl-L-methionine</keyword>
<dbReference type="SFLD" id="SFLDF00311">
    <property type="entry name" value="heme_degradation_proteins_(Hut"/>
    <property type="match status" value="1"/>
</dbReference>
<dbReference type="CDD" id="cd01335">
    <property type="entry name" value="Radical_SAM"/>
    <property type="match status" value="1"/>
</dbReference>
<feature type="domain" description="Radical SAM core" evidence="6">
    <location>
        <begin position="55"/>
        <end position="294"/>
    </location>
</feature>
<dbReference type="InterPro" id="IPR006638">
    <property type="entry name" value="Elp3/MiaA/NifB-like_rSAM"/>
</dbReference>
<evidence type="ECO:0000256" key="2">
    <source>
        <dbReference type="ARBA" id="ARBA00022691"/>
    </source>
</evidence>
<accession>A0ABT3N1Z9</accession>
<dbReference type="Pfam" id="PF04055">
    <property type="entry name" value="Radical_SAM"/>
    <property type="match status" value="1"/>
</dbReference>
<dbReference type="InterPro" id="IPR034505">
    <property type="entry name" value="Coproporphyrinogen-III_oxidase"/>
</dbReference>
<dbReference type="GO" id="GO:0008168">
    <property type="term" value="F:methyltransferase activity"/>
    <property type="evidence" value="ECO:0007669"/>
    <property type="project" value="UniProtKB-KW"/>
</dbReference>
<dbReference type="InterPro" id="IPR007197">
    <property type="entry name" value="rSAM"/>
</dbReference>
<evidence type="ECO:0000256" key="5">
    <source>
        <dbReference type="ARBA" id="ARBA00023014"/>
    </source>
</evidence>
<dbReference type="EMBL" id="JAPFCC010000001">
    <property type="protein sequence ID" value="MCW7555662.1"/>
    <property type="molecule type" value="Genomic_DNA"/>
</dbReference>
<dbReference type="GO" id="GO:0032259">
    <property type="term" value="P:methylation"/>
    <property type="evidence" value="ECO:0007669"/>
    <property type="project" value="UniProtKB-KW"/>
</dbReference>
<comment type="cofactor">
    <cofactor evidence="1">
        <name>[4Fe-4S] cluster</name>
        <dbReference type="ChEBI" id="CHEBI:49883"/>
    </cofactor>
</comment>
<comment type="caution">
    <text evidence="7">The sequence shown here is derived from an EMBL/GenBank/DDBJ whole genome shotgun (WGS) entry which is preliminary data.</text>
</comment>
<dbReference type="InterPro" id="IPR026332">
    <property type="entry name" value="HutW"/>
</dbReference>
<dbReference type="InterPro" id="IPR013785">
    <property type="entry name" value="Aldolase_TIM"/>
</dbReference>
<dbReference type="Proteomes" id="UP001209854">
    <property type="component" value="Unassembled WGS sequence"/>
</dbReference>
<name>A0ABT3N1Z9_9GAMM</name>
<keyword evidence="5" id="KW-0411">Iron-sulfur</keyword>
<protein>
    <submittedName>
        <fullName evidence="7">Heme anaerobic degradation radical SAM methyltransferase ChuW/HutW</fullName>
    </submittedName>
</protein>
<dbReference type="SUPFAM" id="SSF102114">
    <property type="entry name" value="Radical SAM enzymes"/>
    <property type="match status" value="1"/>
</dbReference>
<keyword evidence="3" id="KW-0479">Metal-binding</keyword>
<evidence type="ECO:0000313" key="7">
    <source>
        <dbReference type="EMBL" id="MCW7555662.1"/>
    </source>
</evidence>
<dbReference type="Gene3D" id="3.20.20.70">
    <property type="entry name" value="Aldolase class I"/>
    <property type="match status" value="1"/>
</dbReference>
<reference evidence="7 8" key="1">
    <citation type="submission" date="2022-10" db="EMBL/GenBank/DDBJ databases">
        <title>High-quality genome sequences of two octocoral-associated bacteria, Endozoicomonas euniceicola EF212 and Endozoicomonas gorgoniicola PS125.</title>
        <authorList>
            <person name="Chiou Y.-J."/>
            <person name="Chen Y.-H."/>
        </authorList>
    </citation>
    <scope>NUCLEOTIDE SEQUENCE [LARGE SCALE GENOMIC DNA]</scope>
    <source>
        <strain evidence="7 8">PS125</strain>
    </source>
</reference>
<dbReference type="RefSeq" id="WP_262565421.1">
    <property type="nucleotide sequence ID" value="NZ_JAPFCC010000001.1"/>
</dbReference>
<gene>
    <name evidence="7" type="primary">hutW</name>
    <name evidence="7" type="ORF">NX722_24150</name>
</gene>
<proteinExistence type="predicted"/>
<dbReference type="PANTHER" id="PTHR13932">
    <property type="entry name" value="COPROPORPHYRINIGEN III OXIDASE"/>
    <property type="match status" value="1"/>
</dbReference>
<keyword evidence="8" id="KW-1185">Reference proteome</keyword>
<evidence type="ECO:0000256" key="3">
    <source>
        <dbReference type="ARBA" id="ARBA00022723"/>
    </source>
</evidence>
<dbReference type="InterPro" id="IPR058240">
    <property type="entry name" value="rSAM_sf"/>
</dbReference>
<keyword evidence="7" id="KW-0808">Transferase</keyword>
<keyword evidence="4" id="KW-0408">Iron</keyword>